<feature type="transmembrane region" description="Helical" evidence="1">
    <location>
        <begin position="201"/>
        <end position="230"/>
    </location>
</feature>
<feature type="transmembrane region" description="Helical" evidence="1">
    <location>
        <begin position="62"/>
        <end position="82"/>
    </location>
</feature>
<dbReference type="InterPro" id="IPR047798">
    <property type="entry name" value="BPSS1780-like"/>
</dbReference>
<feature type="transmembrane region" description="Helical" evidence="1">
    <location>
        <begin position="103"/>
        <end position="124"/>
    </location>
</feature>
<evidence type="ECO:0000313" key="2">
    <source>
        <dbReference type="EMBL" id="MFC3193767.1"/>
    </source>
</evidence>
<dbReference type="NCBIfam" id="NF041043">
    <property type="entry name" value="BPSS1780_fam"/>
    <property type="match status" value="1"/>
</dbReference>
<dbReference type="Proteomes" id="UP001595533">
    <property type="component" value="Unassembled WGS sequence"/>
</dbReference>
<comment type="caution">
    <text evidence="2">The sequence shown here is derived from an EMBL/GenBank/DDBJ whole genome shotgun (WGS) entry which is preliminary data.</text>
</comment>
<dbReference type="RefSeq" id="WP_077411432.1">
    <property type="nucleotide sequence ID" value="NZ_JBHRTS010000003.1"/>
</dbReference>
<feature type="transmembrane region" description="Helical" evidence="1">
    <location>
        <begin position="39"/>
        <end position="56"/>
    </location>
</feature>
<organism evidence="2 3">
    <name type="scientific">Marinicella sediminis</name>
    <dbReference type="NCBI Taxonomy" id="1792834"/>
    <lineage>
        <taxon>Bacteria</taxon>
        <taxon>Pseudomonadati</taxon>
        <taxon>Pseudomonadota</taxon>
        <taxon>Gammaproteobacteria</taxon>
        <taxon>Lysobacterales</taxon>
        <taxon>Marinicellaceae</taxon>
        <taxon>Marinicella</taxon>
    </lineage>
</organism>
<evidence type="ECO:0000256" key="1">
    <source>
        <dbReference type="SAM" id="Phobius"/>
    </source>
</evidence>
<keyword evidence="1" id="KW-0812">Transmembrane</keyword>
<feature type="transmembrane region" description="Helical" evidence="1">
    <location>
        <begin position="151"/>
        <end position="180"/>
    </location>
</feature>
<keyword evidence="1" id="KW-0472">Membrane</keyword>
<feature type="transmembrane region" description="Helical" evidence="1">
    <location>
        <begin position="236"/>
        <end position="256"/>
    </location>
</feature>
<accession>A0ABV7JEB1</accession>
<protein>
    <submittedName>
        <fullName evidence="2">BPSS1780 family membrane protein</fullName>
    </submittedName>
</protein>
<sequence>MNQSEQSAHPLSINQQTFNWKNGRQWFDQGVMTFKKIKSYWYLACLLLLVMATLVMQFLPVLVFVVMLVFSPLLTAFIMALCQQSKNQQGVNLAAARADVLKVFNQLVVLGVLTALLSVLFQLIHNQLLLLLGLPVEVTEQMVQTMPGKEAFVRVMVALLTNLPVALAMAFAPVLVLYHAQLPWKAMQWSVAGVLSAWRAFLALTVMFILMTFAVIVLASLMISLLMMVMGTASAMVVNLVIMFAMVTLLGVGLCAQYHAYLDIYIATNEPTDGTEIYTEI</sequence>
<gene>
    <name evidence="2" type="ORF">ACFODZ_05900</name>
</gene>
<proteinExistence type="predicted"/>
<keyword evidence="1" id="KW-1133">Transmembrane helix</keyword>
<dbReference type="EMBL" id="JBHRTS010000003">
    <property type="protein sequence ID" value="MFC3193767.1"/>
    <property type="molecule type" value="Genomic_DNA"/>
</dbReference>
<evidence type="ECO:0000313" key="3">
    <source>
        <dbReference type="Proteomes" id="UP001595533"/>
    </source>
</evidence>
<reference evidence="3" key="1">
    <citation type="journal article" date="2019" name="Int. J. Syst. Evol. Microbiol.">
        <title>The Global Catalogue of Microorganisms (GCM) 10K type strain sequencing project: providing services to taxonomists for standard genome sequencing and annotation.</title>
        <authorList>
            <consortium name="The Broad Institute Genomics Platform"/>
            <consortium name="The Broad Institute Genome Sequencing Center for Infectious Disease"/>
            <person name="Wu L."/>
            <person name="Ma J."/>
        </authorList>
    </citation>
    <scope>NUCLEOTIDE SEQUENCE [LARGE SCALE GENOMIC DNA]</scope>
    <source>
        <strain evidence="3">KCTC 42953</strain>
    </source>
</reference>
<keyword evidence="3" id="KW-1185">Reference proteome</keyword>
<name>A0ABV7JEB1_9GAMM</name>